<sequence>MPMTVVVTRDVEPRFRGFLASVMLEIAPGVYTGPRMTKGVRERIWEVLADWFGHLGGGCIVMTWRDPETPGGQAIRLLGEPPKTVVDVDGLLLVKRDLAAE</sequence>
<gene>
    <name evidence="1" type="primary">ygbF</name>
    <name evidence="1" type="ORF">DF3PB_830002</name>
</gene>
<dbReference type="Gene3D" id="3.30.70.240">
    <property type="match status" value="1"/>
</dbReference>
<dbReference type="Pfam" id="PF09707">
    <property type="entry name" value="Cas_Cas2CT1978"/>
    <property type="match status" value="1"/>
</dbReference>
<dbReference type="EMBL" id="UIDG01000638">
    <property type="protein sequence ID" value="SUS08716.1"/>
    <property type="molecule type" value="Genomic_DNA"/>
</dbReference>
<reference evidence="1" key="1">
    <citation type="submission" date="2018-07" db="EMBL/GenBank/DDBJ databases">
        <authorList>
            <person name="Quirk P.G."/>
            <person name="Krulwich T.A."/>
        </authorList>
    </citation>
    <scope>NUCLEOTIDE SEQUENCE</scope>
</reference>
<proteinExistence type="predicted"/>
<organism evidence="1">
    <name type="scientific">metagenome</name>
    <dbReference type="NCBI Taxonomy" id="256318"/>
    <lineage>
        <taxon>unclassified sequences</taxon>
        <taxon>metagenomes</taxon>
    </lineage>
</organism>
<accession>A0A380TK65</accession>
<dbReference type="NCBIfam" id="TIGR01873">
    <property type="entry name" value="cas_CT1978"/>
    <property type="match status" value="1"/>
</dbReference>
<name>A0A380TK65_9ZZZZ</name>
<protein>
    <recommendedName>
        <fullName evidence="2">CRISPR-associated protein Cas2</fullName>
    </recommendedName>
</protein>
<dbReference type="AlphaFoldDB" id="A0A380TK65"/>
<evidence type="ECO:0000313" key="1">
    <source>
        <dbReference type="EMBL" id="SUS08716.1"/>
    </source>
</evidence>
<dbReference type="InterPro" id="IPR010152">
    <property type="entry name" value="CRISPR-assoc_prot_Cas2_sub"/>
</dbReference>
<evidence type="ECO:0008006" key="2">
    <source>
        <dbReference type="Google" id="ProtNLM"/>
    </source>
</evidence>